<feature type="transmembrane region" description="Helical" evidence="4">
    <location>
        <begin position="487"/>
        <end position="509"/>
    </location>
</feature>
<evidence type="ECO:0000256" key="2">
    <source>
        <dbReference type="ARBA" id="ARBA00022737"/>
    </source>
</evidence>
<keyword evidence="2" id="KW-0677">Repeat</keyword>
<dbReference type="InterPro" id="IPR001680">
    <property type="entry name" value="WD40_rpt"/>
</dbReference>
<dbReference type="PANTHER" id="PTHR19848:SF8">
    <property type="entry name" value="F-BOX AND WD REPEAT DOMAIN CONTAINING 7"/>
    <property type="match status" value="1"/>
</dbReference>
<dbReference type="PROSITE" id="PS50294">
    <property type="entry name" value="WD_REPEATS_REGION"/>
    <property type="match status" value="14"/>
</dbReference>
<feature type="repeat" description="WD" evidence="3">
    <location>
        <begin position="791"/>
        <end position="832"/>
    </location>
</feature>
<dbReference type="Gene3D" id="2.130.10.10">
    <property type="entry name" value="YVTN repeat-like/Quinoprotein amine dehydrogenase"/>
    <property type="match status" value="7"/>
</dbReference>
<dbReference type="CDD" id="cd00200">
    <property type="entry name" value="WD40"/>
    <property type="match status" value="2"/>
</dbReference>
<dbReference type="Proteomes" id="UP000245956">
    <property type="component" value="Unassembled WGS sequence"/>
</dbReference>
<evidence type="ECO:0000256" key="4">
    <source>
        <dbReference type="SAM" id="Phobius"/>
    </source>
</evidence>
<protein>
    <recommendedName>
        <fullName evidence="5">NACHT domain-containing protein</fullName>
    </recommendedName>
</protein>
<feature type="repeat" description="WD" evidence="3">
    <location>
        <begin position="1169"/>
        <end position="1210"/>
    </location>
</feature>
<dbReference type="InterPro" id="IPR027417">
    <property type="entry name" value="P-loop_NTPase"/>
</dbReference>
<keyword evidence="1 3" id="KW-0853">WD repeat</keyword>
<evidence type="ECO:0000256" key="1">
    <source>
        <dbReference type="ARBA" id="ARBA00022574"/>
    </source>
</evidence>
<dbReference type="InterPro" id="IPR020472">
    <property type="entry name" value="WD40_PAC1"/>
</dbReference>
<dbReference type="InterPro" id="IPR056884">
    <property type="entry name" value="NPHP3-like_N"/>
</dbReference>
<keyword evidence="4" id="KW-1133">Transmembrane helix</keyword>
<organism evidence="6 7">
    <name type="scientific">Purpureocillium lilacinum</name>
    <name type="common">Paecilomyces lilacinus</name>
    <dbReference type="NCBI Taxonomy" id="33203"/>
    <lineage>
        <taxon>Eukaryota</taxon>
        <taxon>Fungi</taxon>
        <taxon>Dikarya</taxon>
        <taxon>Ascomycota</taxon>
        <taxon>Pezizomycotina</taxon>
        <taxon>Sordariomycetes</taxon>
        <taxon>Hypocreomycetidae</taxon>
        <taxon>Hypocreales</taxon>
        <taxon>Ophiocordycipitaceae</taxon>
        <taxon>Purpureocillium</taxon>
    </lineage>
</organism>
<feature type="transmembrane region" description="Helical" evidence="4">
    <location>
        <begin position="416"/>
        <end position="437"/>
    </location>
</feature>
<feature type="repeat" description="WD" evidence="3">
    <location>
        <begin position="917"/>
        <end position="958"/>
    </location>
</feature>
<dbReference type="SUPFAM" id="SSF50978">
    <property type="entry name" value="WD40 repeat-like"/>
    <property type="match status" value="3"/>
</dbReference>
<feature type="repeat" description="WD" evidence="3">
    <location>
        <begin position="833"/>
        <end position="874"/>
    </location>
</feature>
<feature type="repeat" description="WD" evidence="3">
    <location>
        <begin position="959"/>
        <end position="1000"/>
    </location>
</feature>
<keyword evidence="4" id="KW-0472">Membrane</keyword>
<evidence type="ECO:0000256" key="3">
    <source>
        <dbReference type="PROSITE-ProRule" id="PRU00221"/>
    </source>
</evidence>
<evidence type="ECO:0000313" key="6">
    <source>
        <dbReference type="EMBL" id="PWI65022.1"/>
    </source>
</evidence>
<dbReference type="PANTHER" id="PTHR19848">
    <property type="entry name" value="WD40 REPEAT PROTEIN"/>
    <property type="match status" value="1"/>
</dbReference>
<dbReference type="Pfam" id="PF25173">
    <property type="entry name" value="Beta-prop_WDR3_1st"/>
    <property type="match status" value="1"/>
</dbReference>
<gene>
    <name evidence="6" type="ORF">PCL_07434</name>
</gene>
<feature type="repeat" description="WD" evidence="3">
    <location>
        <begin position="749"/>
        <end position="790"/>
    </location>
</feature>
<feature type="repeat" description="WD" evidence="3">
    <location>
        <begin position="1085"/>
        <end position="1126"/>
    </location>
</feature>
<feature type="repeat" description="WD" evidence="3">
    <location>
        <begin position="1001"/>
        <end position="1042"/>
    </location>
</feature>
<evidence type="ECO:0000259" key="5">
    <source>
        <dbReference type="PROSITE" id="PS50837"/>
    </source>
</evidence>
<accession>A0A2U3DS07</accession>
<feature type="domain" description="NACHT" evidence="5">
    <location>
        <begin position="199"/>
        <end position="348"/>
    </location>
</feature>
<dbReference type="SMART" id="SM00320">
    <property type="entry name" value="WD40"/>
    <property type="match status" value="14"/>
</dbReference>
<dbReference type="SUPFAM" id="SSF52540">
    <property type="entry name" value="P-loop containing nucleoside triphosphate hydrolases"/>
    <property type="match status" value="1"/>
</dbReference>
<dbReference type="Gene3D" id="3.40.50.300">
    <property type="entry name" value="P-loop containing nucleotide triphosphate hydrolases"/>
    <property type="match status" value="1"/>
</dbReference>
<reference evidence="6 7" key="1">
    <citation type="journal article" date="2016" name="Front. Microbiol.">
        <title>Genome and transcriptome sequences reveal the specific parasitism of the nematophagous Purpureocillium lilacinum 36-1.</title>
        <authorList>
            <person name="Xie J."/>
            <person name="Li S."/>
            <person name="Mo C."/>
            <person name="Xiao X."/>
            <person name="Peng D."/>
            <person name="Wang G."/>
            <person name="Xiao Y."/>
        </authorList>
    </citation>
    <scope>NUCLEOTIDE SEQUENCE [LARGE SCALE GENOMIC DNA]</scope>
    <source>
        <strain evidence="6 7">36-1</strain>
    </source>
</reference>
<sequence length="1439" mass="158495">MEGLGIAANVIAVVDLSVKVAALCVDYGKGVKNAKNDIVRLQLEVAGLQSAANGVQELLLGPSGRRLKSSEQLCNTVRHCQSQLQALFERLRPKTAPEALAPVGLRALKWPFQNKEVERIVQDMGRYAQAMNQALQVDQTNLIFDLDRRAVLGRLENEVAKGASFDSRAEEHNPTCLPNTRVEILQQIAGWVLDPAAESVFWLNGMAGTGKSTISRTVARDLARNHRLGASFFFKRGETDRASMSKVFPTLAADLVNNIPTIASYVKNVIEADPAILRKTAREQFEKLVWHPISMIASDSSSSAPVVVVIDALDECESNDDIELMFRLLSRSGTGQSVRLKVFLTSRPELPIRLGLRNMEGEYQSALLHEIPQHVITHDISAFFNEELARIRREYNLTVRRERQLPEGWPGASDSIALVHLAIPLFIFAATVCRFIGDRRLGSPDKQLAKVLHRASEQSSQLAATYLPVLENMVDNTSVNQREECVWAFRLIVGGIVVLASPLSVSALARILDIPERNIEVKLDMLHSVLSVPETPEAPVRLLHLSFRDFLVDQNQREENLFWVDERKTHQEMAAHCLRVLECLRQDICDIKAPGTPRSAVEQHRIDASIPPEVQYASLYWVYHLREGGDPACHCEPVISFLKRHFLHWMESLSLIGRSRESVHLIGALKLHFKDTGHRELSGFIDDATRFVLAYSSVIDSTPLQLYSSLLIFSPTRSKVRTTFTSEVPQWISLQPTVSDDWSQCLQTLEGHKDGIRSVAFSYDSALVLSGSHDKTIRVWRTATGECIQTLEGHDGWVFSVALSHDSTLVASGSEDKTIRVWRMATGECIQTLKGHDNWVTSVAFSHDSVLLASGSDDHTIRVWRTATGECVQTFEGHGDAVESVAFSHDSALMASGSDDHTIRLWHTATGECIQTLKGHQNLIMSVAFSHDSTLLASGSRDETIRVWRTVTGECIQTLEGHGSSVSSVAFSHNSALLASGSRDETIRVWRMATGERIQTFEGHDGWVFSVAFSHDSALLASGSFGNTVRVWRGATSKCVQTLEGHQNQVTSVAFSHDSALLASGSYDQTIRVWCTATGECIQTLEGHDNWVTSVTFSHDSALLTSSSYDQTIRVWRMSTGECIQVLKGHDNWVTSVAFSHDSVLLASGSDDHTIRVWRTATGECLQTLKGHQNLVTSVAFSHDSAFMASGSRDETIRVWRMATGERIQTFEGHDGWVFSVAFSHDSALLASGSFGNTVRVWRGATSKCVQTLEGHQNQVTSVAFSHDSALLASGSYDRDVGWMCTQTLEGHGDWFTLVAFSHDSAFVASCSWDKTIRVWRTATGKSVQAVQVSFTPSRISFTADDLYLLTDRGLVAIGPISDWAPPKPSDGVAPAGDSLLSISADSCWVAWNGIPLLWLPKDFRPSASAISGSFVALASASGRVIIIGVSHELLSDSV</sequence>
<feature type="repeat" description="WD" evidence="3">
    <location>
        <begin position="1211"/>
        <end position="1252"/>
    </location>
</feature>
<dbReference type="Pfam" id="PF24883">
    <property type="entry name" value="NPHP3_N"/>
    <property type="match status" value="1"/>
</dbReference>
<dbReference type="PROSITE" id="PS50082">
    <property type="entry name" value="WD_REPEATS_2"/>
    <property type="match status" value="14"/>
</dbReference>
<feature type="repeat" description="WD" evidence="3">
    <location>
        <begin position="1043"/>
        <end position="1084"/>
    </location>
</feature>
<dbReference type="InterPro" id="IPR036322">
    <property type="entry name" value="WD40_repeat_dom_sf"/>
</dbReference>
<dbReference type="InterPro" id="IPR007111">
    <property type="entry name" value="NACHT_NTPase"/>
</dbReference>
<dbReference type="PROSITE" id="PS50837">
    <property type="entry name" value="NACHT"/>
    <property type="match status" value="1"/>
</dbReference>
<comment type="caution">
    <text evidence="6">The sequence shown here is derived from an EMBL/GenBank/DDBJ whole genome shotgun (WGS) entry which is preliminary data.</text>
</comment>
<feature type="repeat" description="WD" evidence="3">
    <location>
        <begin position="875"/>
        <end position="916"/>
    </location>
</feature>
<feature type="repeat" description="WD" evidence="3">
    <location>
        <begin position="1127"/>
        <end position="1168"/>
    </location>
</feature>
<dbReference type="PRINTS" id="PR00320">
    <property type="entry name" value="GPROTEINBRPT"/>
</dbReference>
<proteinExistence type="predicted"/>
<feature type="repeat" description="WD" evidence="3">
    <location>
        <begin position="1289"/>
        <end position="1330"/>
    </location>
</feature>
<keyword evidence="4" id="KW-0812">Transmembrane</keyword>
<dbReference type="Pfam" id="PF00400">
    <property type="entry name" value="WD40"/>
    <property type="match status" value="9"/>
</dbReference>
<dbReference type="InterPro" id="IPR015943">
    <property type="entry name" value="WD40/YVTN_repeat-like_dom_sf"/>
</dbReference>
<evidence type="ECO:0000313" key="7">
    <source>
        <dbReference type="Proteomes" id="UP000245956"/>
    </source>
</evidence>
<name>A0A2U3DS07_PURLI</name>
<dbReference type="EMBL" id="LCWV01000039">
    <property type="protein sequence ID" value="PWI65022.1"/>
    <property type="molecule type" value="Genomic_DNA"/>
</dbReference>
<feature type="repeat" description="WD" evidence="3">
    <location>
        <begin position="1253"/>
        <end position="1281"/>
    </location>
</feature>